<keyword evidence="1" id="KW-0175">Coiled coil</keyword>
<feature type="coiled-coil region" evidence="1">
    <location>
        <begin position="93"/>
        <end position="149"/>
    </location>
</feature>
<evidence type="ECO:0000256" key="2">
    <source>
        <dbReference type="SAM" id="MobiDB-lite"/>
    </source>
</evidence>
<feature type="region of interest" description="Disordered" evidence="2">
    <location>
        <begin position="361"/>
        <end position="407"/>
    </location>
</feature>
<organism evidence="3 4">
    <name type="scientific">Psilocybe cyanescens</name>
    <dbReference type="NCBI Taxonomy" id="93625"/>
    <lineage>
        <taxon>Eukaryota</taxon>
        <taxon>Fungi</taxon>
        <taxon>Dikarya</taxon>
        <taxon>Basidiomycota</taxon>
        <taxon>Agaricomycotina</taxon>
        <taxon>Agaricomycetes</taxon>
        <taxon>Agaricomycetidae</taxon>
        <taxon>Agaricales</taxon>
        <taxon>Agaricineae</taxon>
        <taxon>Strophariaceae</taxon>
        <taxon>Psilocybe</taxon>
    </lineage>
</organism>
<feature type="region of interest" description="Disordered" evidence="2">
    <location>
        <begin position="1"/>
        <end position="42"/>
    </location>
</feature>
<feature type="region of interest" description="Disordered" evidence="2">
    <location>
        <begin position="153"/>
        <end position="189"/>
    </location>
</feature>
<evidence type="ECO:0000313" key="4">
    <source>
        <dbReference type="Proteomes" id="UP000283269"/>
    </source>
</evidence>
<dbReference type="STRING" id="93625.A0A409VN15"/>
<dbReference type="InterPro" id="IPR019152">
    <property type="entry name" value="DUF2046"/>
</dbReference>
<feature type="region of interest" description="Disordered" evidence="2">
    <location>
        <begin position="564"/>
        <end position="634"/>
    </location>
</feature>
<sequence length="634" mass="65450">MAFSSSGHRGLSGINTVAGGSSRGHEGRSSGNRQFNGGGSGGGNSGGFGFGFGAGASGGSGSGGSGSGSANGIGNVGGSSSRRHEEELINAYEAEEERIINVLSKKLEQLREDKIELENALEAESENHVNKLSRELGMLRMANRELQEQLSARGVNADVGVDSTEGDNSSGAGTRINTSNATTSNAATSSTSVLANGLRMMGNDGNPNVTMILDALRKENEQLRSRLVGTEREYVRLKRLNEVYREELIDCRGRLGLPVDNLIGLTSADRDPFSHPTHLRSRSESESYSRPRSLSSSSSSLFSPSVSVMQWDSRERYENGNVNDHSNMNSNASSPSTSSFIPGGVAGGMAMSYKPRFAGGGGYGQGESSVASTSTRTHTNGRASSSNPQPHPQTHGVPIPRPPSQIQRPIKHTLAPFTGVNGDDEDAEGEVEESGGVDAIREEAVLSTSSSVSGGSMGSGGSLLYPFSPSSNVGADPSSYVSVETDVTSPPSSGSFGMIGMGMGMGLVGHAHHNGGRGANAIGMGGMGVGAYGIPQRGLSYPSVPPPSLSSSFGSPSVVFHGLPSRDASSSPVEPLSRRGSIGGRRAETGSLRRGSFDRAGPIPAGGRVAETGTLQRSRAGSLAVSSSYTVEES</sequence>
<dbReference type="InParanoid" id="A0A409VN15"/>
<feature type="compositionally biased region" description="Gly residues" evidence="2">
    <location>
        <begin position="59"/>
        <end position="77"/>
    </location>
</feature>
<gene>
    <name evidence="3" type="ORF">CVT25_012671</name>
</gene>
<feature type="compositionally biased region" description="Polar residues" evidence="2">
    <location>
        <begin position="166"/>
        <end position="176"/>
    </location>
</feature>
<accession>A0A409VN15</accession>
<feature type="compositionally biased region" description="Low complexity" evidence="2">
    <location>
        <begin position="177"/>
        <end position="189"/>
    </location>
</feature>
<feature type="compositionally biased region" description="Low complexity" evidence="2">
    <location>
        <begin position="326"/>
        <end position="339"/>
    </location>
</feature>
<feature type="compositionally biased region" description="Low complexity" evidence="2">
    <location>
        <begin position="290"/>
        <end position="302"/>
    </location>
</feature>
<feature type="compositionally biased region" description="Polar residues" evidence="2">
    <location>
        <begin position="367"/>
        <end position="388"/>
    </location>
</feature>
<dbReference type="PANTHER" id="PTHR15276:SF0">
    <property type="entry name" value="COILED-COIL DOMAIN-CONTAINING PROTEIN 6"/>
    <property type="match status" value="1"/>
</dbReference>
<evidence type="ECO:0000313" key="3">
    <source>
        <dbReference type="EMBL" id="PPQ67643.1"/>
    </source>
</evidence>
<dbReference type="OrthoDB" id="78858at2759"/>
<feature type="region of interest" description="Disordered" evidence="2">
    <location>
        <begin position="318"/>
        <end position="339"/>
    </location>
</feature>
<comment type="caution">
    <text evidence="3">The sequence shown here is derived from an EMBL/GenBank/DDBJ whole genome shotgun (WGS) entry which is preliminary data.</text>
</comment>
<feature type="region of interest" description="Disordered" evidence="2">
    <location>
        <begin position="265"/>
        <end position="302"/>
    </location>
</feature>
<dbReference type="PANTHER" id="PTHR15276">
    <property type="entry name" value="H4 D10S170 PROTEIN-RELATED"/>
    <property type="match status" value="1"/>
</dbReference>
<feature type="region of interest" description="Disordered" evidence="2">
    <location>
        <begin position="59"/>
        <end position="84"/>
    </location>
</feature>
<reference evidence="3 4" key="1">
    <citation type="journal article" date="2018" name="Evol. Lett.">
        <title>Horizontal gene cluster transfer increased hallucinogenic mushroom diversity.</title>
        <authorList>
            <person name="Reynolds H.T."/>
            <person name="Vijayakumar V."/>
            <person name="Gluck-Thaler E."/>
            <person name="Korotkin H.B."/>
            <person name="Matheny P.B."/>
            <person name="Slot J.C."/>
        </authorList>
    </citation>
    <scope>NUCLEOTIDE SEQUENCE [LARGE SCALE GENOMIC DNA]</scope>
    <source>
        <strain evidence="3 4">2631</strain>
    </source>
</reference>
<feature type="compositionally biased region" description="Polar residues" evidence="2">
    <location>
        <begin position="613"/>
        <end position="634"/>
    </location>
</feature>
<dbReference type="EMBL" id="NHYD01003971">
    <property type="protein sequence ID" value="PPQ67643.1"/>
    <property type="molecule type" value="Genomic_DNA"/>
</dbReference>
<feature type="coiled-coil region" evidence="1">
    <location>
        <begin position="213"/>
        <end position="247"/>
    </location>
</feature>
<evidence type="ECO:0000256" key="1">
    <source>
        <dbReference type="SAM" id="Coils"/>
    </source>
</evidence>
<dbReference type="AlphaFoldDB" id="A0A409VN15"/>
<proteinExistence type="predicted"/>
<dbReference type="Pfam" id="PF09755">
    <property type="entry name" value="DUF2046"/>
    <property type="match status" value="1"/>
</dbReference>
<dbReference type="Proteomes" id="UP000283269">
    <property type="component" value="Unassembled WGS sequence"/>
</dbReference>
<protein>
    <submittedName>
        <fullName evidence="3">Uncharacterized protein</fullName>
    </submittedName>
</protein>
<keyword evidence="4" id="KW-1185">Reference proteome</keyword>
<name>A0A409VN15_PSICY</name>